<protein>
    <recommendedName>
        <fullName evidence="3">Nuclear transport factor 2 family protein</fullName>
    </recommendedName>
</protein>
<sequence length="177" mass="19678">MRKTLYLFTVVALLAACKSGTPTSGSTAAKADSVVMPYKASYSSSFAISDNSKNEQAVLQSYKDWEDGKLGNAAAYFADTIAFDFSNGARHKMARDSFVKFSQKFRDSLSSSKIDMISVVNLHATDKNEDWVSVWYKQTDTHKDGKIDSSLYNDVNHMKGGKIDYWTSLRQALKPAK</sequence>
<evidence type="ECO:0000313" key="2">
    <source>
        <dbReference type="Proteomes" id="UP000321479"/>
    </source>
</evidence>
<accession>A0A5B8UXB6</accession>
<organism evidence="1 2">
    <name type="scientific">Mucilaginibacter ginsenosidivorans</name>
    <dbReference type="NCBI Taxonomy" id="398053"/>
    <lineage>
        <taxon>Bacteria</taxon>
        <taxon>Pseudomonadati</taxon>
        <taxon>Bacteroidota</taxon>
        <taxon>Sphingobacteriia</taxon>
        <taxon>Sphingobacteriales</taxon>
        <taxon>Sphingobacteriaceae</taxon>
        <taxon>Mucilaginibacter</taxon>
    </lineage>
</organism>
<dbReference type="InterPro" id="IPR032710">
    <property type="entry name" value="NTF2-like_dom_sf"/>
</dbReference>
<dbReference type="PROSITE" id="PS51257">
    <property type="entry name" value="PROKAR_LIPOPROTEIN"/>
    <property type="match status" value="1"/>
</dbReference>
<evidence type="ECO:0000313" key="1">
    <source>
        <dbReference type="EMBL" id="QEC63305.1"/>
    </source>
</evidence>
<evidence type="ECO:0008006" key="3">
    <source>
        <dbReference type="Google" id="ProtNLM"/>
    </source>
</evidence>
<dbReference type="Gene3D" id="3.10.450.50">
    <property type="match status" value="1"/>
</dbReference>
<dbReference type="OrthoDB" id="765651at2"/>
<dbReference type="RefSeq" id="WP_147031881.1">
    <property type="nucleotide sequence ID" value="NZ_CP042436.1"/>
</dbReference>
<dbReference type="AlphaFoldDB" id="A0A5B8UXB6"/>
<proteinExistence type="predicted"/>
<gene>
    <name evidence="1" type="ORF">FRZ54_12195</name>
</gene>
<name>A0A5B8UXB6_9SPHI</name>
<reference evidence="1 2" key="1">
    <citation type="journal article" date="2017" name="Curr. Microbiol.">
        <title>Mucilaginibacter ginsenosidivorans sp. nov., Isolated from Soil of Ginseng Field.</title>
        <authorList>
            <person name="Kim M.M."/>
            <person name="Siddiqi M.Z."/>
            <person name="Im W.T."/>
        </authorList>
    </citation>
    <scope>NUCLEOTIDE SEQUENCE [LARGE SCALE GENOMIC DNA]</scope>
    <source>
        <strain evidence="1 2">Gsoil 3017</strain>
    </source>
</reference>
<dbReference type="SUPFAM" id="SSF54427">
    <property type="entry name" value="NTF2-like"/>
    <property type="match status" value="1"/>
</dbReference>
<keyword evidence="2" id="KW-1185">Reference proteome</keyword>
<dbReference type="EMBL" id="CP042436">
    <property type="protein sequence ID" value="QEC63305.1"/>
    <property type="molecule type" value="Genomic_DNA"/>
</dbReference>
<dbReference type="KEGG" id="mgin:FRZ54_12195"/>
<dbReference type="Proteomes" id="UP000321479">
    <property type="component" value="Chromosome"/>
</dbReference>